<dbReference type="AlphaFoldDB" id="A0A564Y7U0"/>
<evidence type="ECO:0000313" key="2">
    <source>
        <dbReference type="EMBL" id="VUZ43330.1"/>
    </source>
</evidence>
<feature type="region of interest" description="Disordered" evidence="1">
    <location>
        <begin position="1"/>
        <end position="142"/>
    </location>
</feature>
<organism evidence="2 3">
    <name type="scientific">Hymenolepis diminuta</name>
    <name type="common">Rat tapeworm</name>
    <dbReference type="NCBI Taxonomy" id="6216"/>
    <lineage>
        <taxon>Eukaryota</taxon>
        <taxon>Metazoa</taxon>
        <taxon>Spiralia</taxon>
        <taxon>Lophotrochozoa</taxon>
        <taxon>Platyhelminthes</taxon>
        <taxon>Cestoda</taxon>
        <taxon>Eucestoda</taxon>
        <taxon>Cyclophyllidea</taxon>
        <taxon>Hymenolepididae</taxon>
        <taxon>Hymenolepis</taxon>
    </lineage>
</organism>
<proteinExistence type="predicted"/>
<gene>
    <name evidence="2" type="ORF">WMSIL1_LOCUS3863</name>
</gene>
<feature type="non-terminal residue" evidence="2">
    <location>
        <position position="142"/>
    </location>
</feature>
<accession>A0A564Y7U0</accession>
<dbReference type="EMBL" id="CABIJS010000111">
    <property type="protein sequence ID" value="VUZ43330.1"/>
    <property type="molecule type" value="Genomic_DNA"/>
</dbReference>
<keyword evidence="3" id="KW-1185">Reference proteome</keyword>
<protein>
    <submittedName>
        <fullName evidence="2">Uncharacterized protein</fullName>
    </submittedName>
</protein>
<evidence type="ECO:0000256" key="1">
    <source>
        <dbReference type="SAM" id="MobiDB-lite"/>
    </source>
</evidence>
<name>A0A564Y7U0_HYMDI</name>
<sequence>MLSPERQPGDVSHKSRPRNLSHSIGPAGGALLRGSSTSKQSASVLDRWQYPGIASRGSDLLYSSDSNRGNISDSKERTPPGKDISGLPRHSDSPQHSSKVTLELSDSQRNSSSKQHEPLSISVQSLHRRTPLSGSSVLGADS</sequence>
<feature type="compositionally biased region" description="Polar residues" evidence="1">
    <location>
        <begin position="94"/>
        <end position="113"/>
    </location>
</feature>
<reference evidence="2 3" key="1">
    <citation type="submission" date="2019-07" db="EMBL/GenBank/DDBJ databases">
        <authorList>
            <person name="Jastrzebski P J."/>
            <person name="Paukszto L."/>
            <person name="Jastrzebski P J."/>
        </authorList>
    </citation>
    <scope>NUCLEOTIDE SEQUENCE [LARGE SCALE GENOMIC DNA]</scope>
    <source>
        <strain evidence="2 3">WMS-il1</strain>
    </source>
</reference>
<dbReference type="Proteomes" id="UP000321570">
    <property type="component" value="Unassembled WGS sequence"/>
</dbReference>
<feature type="compositionally biased region" description="Polar residues" evidence="1">
    <location>
        <begin position="61"/>
        <end position="72"/>
    </location>
</feature>
<feature type="compositionally biased region" description="Polar residues" evidence="1">
    <location>
        <begin position="34"/>
        <end position="43"/>
    </location>
</feature>
<evidence type="ECO:0000313" key="3">
    <source>
        <dbReference type="Proteomes" id="UP000321570"/>
    </source>
</evidence>